<dbReference type="RefSeq" id="WP_268041175.1">
    <property type="nucleotide sequence ID" value="NZ_JAPQER010000004.1"/>
</dbReference>
<evidence type="ECO:0000313" key="3">
    <source>
        <dbReference type="Proteomes" id="UP001078443"/>
    </source>
</evidence>
<proteinExistence type="predicted"/>
<gene>
    <name evidence="2" type="ORF">OW763_10915</name>
</gene>
<dbReference type="Pfam" id="PF07009">
    <property type="entry name" value="NusG_II"/>
    <property type="match status" value="1"/>
</dbReference>
<sequence>MKKFDKIIIIIAVFVALISLVVFKLSLNKEYNIKYAEIYVKGDFYKKVILDKNSSKETINIETDLGENIVEIENGGIRIIESDCRDKICVEDGFKDKPGEVLVCLPHKVIIEIKGEEQSEVDEVSY</sequence>
<keyword evidence="3" id="KW-1185">Reference proteome</keyword>
<keyword evidence="1" id="KW-0472">Membrane</keyword>
<keyword evidence="1" id="KW-1133">Transmembrane helix</keyword>
<accession>A0ABT4D2I7</accession>
<dbReference type="CDD" id="cd09911">
    <property type="entry name" value="Lin0431_like"/>
    <property type="match status" value="1"/>
</dbReference>
<evidence type="ECO:0000256" key="1">
    <source>
        <dbReference type="SAM" id="Phobius"/>
    </source>
</evidence>
<dbReference type="EMBL" id="JAPQER010000004">
    <property type="protein sequence ID" value="MCY6484852.1"/>
    <property type="molecule type" value="Genomic_DNA"/>
</dbReference>
<feature type="transmembrane region" description="Helical" evidence="1">
    <location>
        <begin position="7"/>
        <end position="27"/>
    </location>
</feature>
<name>A0ABT4D2I7_9CLOT</name>
<dbReference type="Gene3D" id="2.60.320.10">
    <property type="entry name" value="N-utilization substance G protein NusG, insert domain"/>
    <property type="match status" value="1"/>
</dbReference>
<keyword evidence="1" id="KW-0812">Transmembrane</keyword>
<organism evidence="2 3">
    <name type="scientific">Clostridium aestuarii</name>
    <dbReference type="NCBI Taxonomy" id="338193"/>
    <lineage>
        <taxon>Bacteria</taxon>
        <taxon>Bacillati</taxon>
        <taxon>Bacillota</taxon>
        <taxon>Clostridia</taxon>
        <taxon>Eubacteriales</taxon>
        <taxon>Clostridiaceae</taxon>
        <taxon>Clostridium</taxon>
    </lineage>
</organism>
<dbReference type="InterPro" id="IPR038690">
    <property type="entry name" value="NusG_2_sf"/>
</dbReference>
<comment type="caution">
    <text evidence="2">The sequence shown here is derived from an EMBL/GenBank/DDBJ whole genome shotgun (WGS) entry which is preliminary data.</text>
</comment>
<protein>
    <submittedName>
        <fullName evidence="2">NusG domain II-containing protein</fullName>
    </submittedName>
</protein>
<dbReference type="Proteomes" id="UP001078443">
    <property type="component" value="Unassembled WGS sequence"/>
</dbReference>
<reference evidence="2" key="1">
    <citation type="submission" date="2022-12" db="EMBL/GenBank/DDBJ databases">
        <authorList>
            <person name="Wang J."/>
        </authorList>
    </citation>
    <scope>NUCLEOTIDE SEQUENCE</scope>
    <source>
        <strain evidence="2">HY-45-18</strain>
    </source>
</reference>
<evidence type="ECO:0000313" key="2">
    <source>
        <dbReference type="EMBL" id="MCY6484852.1"/>
    </source>
</evidence>